<comment type="caution">
    <text evidence="1">The sequence shown here is derived from an EMBL/GenBank/DDBJ whole genome shotgun (WGS) entry which is preliminary data.</text>
</comment>
<accession>A0A397VP01</accession>
<proteinExistence type="predicted"/>
<evidence type="ECO:0000313" key="2">
    <source>
        <dbReference type="Proteomes" id="UP000266673"/>
    </source>
</evidence>
<dbReference type="Proteomes" id="UP000266673">
    <property type="component" value="Unassembled WGS sequence"/>
</dbReference>
<sequence length="65" mass="7515">MIRKNYRIGSIAFREGGLWESELREGELREGGLWEGVDLGKVPVLARVKSFGDKYTQQLFERKIT</sequence>
<evidence type="ECO:0000313" key="1">
    <source>
        <dbReference type="EMBL" id="RIB21643.1"/>
    </source>
</evidence>
<dbReference type="AlphaFoldDB" id="A0A397VP01"/>
<dbReference type="EMBL" id="QKWP01000349">
    <property type="protein sequence ID" value="RIB21643.1"/>
    <property type="molecule type" value="Genomic_DNA"/>
</dbReference>
<keyword evidence="2" id="KW-1185">Reference proteome</keyword>
<protein>
    <submittedName>
        <fullName evidence="1">Uncharacterized protein</fullName>
    </submittedName>
</protein>
<reference evidence="1 2" key="1">
    <citation type="submission" date="2018-06" db="EMBL/GenBank/DDBJ databases">
        <title>Comparative genomics reveals the genomic features of Rhizophagus irregularis, R. cerebriforme, R. diaphanum and Gigaspora rosea, and their symbiotic lifestyle signature.</title>
        <authorList>
            <person name="Morin E."/>
            <person name="San Clemente H."/>
            <person name="Chen E.C.H."/>
            <person name="De La Providencia I."/>
            <person name="Hainaut M."/>
            <person name="Kuo A."/>
            <person name="Kohler A."/>
            <person name="Murat C."/>
            <person name="Tang N."/>
            <person name="Roy S."/>
            <person name="Loubradou J."/>
            <person name="Henrissat B."/>
            <person name="Grigoriev I.V."/>
            <person name="Corradi N."/>
            <person name="Roux C."/>
            <person name="Martin F.M."/>
        </authorList>
    </citation>
    <scope>NUCLEOTIDE SEQUENCE [LARGE SCALE GENOMIC DNA]</scope>
    <source>
        <strain evidence="1 2">DAOM 194757</strain>
    </source>
</reference>
<organism evidence="1 2">
    <name type="scientific">Gigaspora rosea</name>
    <dbReference type="NCBI Taxonomy" id="44941"/>
    <lineage>
        <taxon>Eukaryota</taxon>
        <taxon>Fungi</taxon>
        <taxon>Fungi incertae sedis</taxon>
        <taxon>Mucoromycota</taxon>
        <taxon>Glomeromycotina</taxon>
        <taxon>Glomeromycetes</taxon>
        <taxon>Diversisporales</taxon>
        <taxon>Gigasporaceae</taxon>
        <taxon>Gigaspora</taxon>
    </lineage>
</organism>
<name>A0A397VP01_9GLOM</name>
<gene>
    <name evidence="1" type="ORF">C2G38_2176010</name>
</gene>